<organism evidence="1">
    <name type="scientific">marine metagenome</name>
    <dbReference type="NCBI Taxonomy" id="408172"/>
    <lineage>
        <taxon>unclassified sequences</taxon>
        <taxon>metagenomes</taxon>
        <taxon>ecological metagenomes</taxon>
    </lineage>
</organism>
<name>A0A381RJ74_9ZZZZ</name>
<gene>
    <name evidence="1" type="ORF">METZ01_LOCUS44138</name>
</gene>
<dbReference type="AlphaFoldDB" id="A0A381RJ74"/>
<reference evidence="1" key="1">
    <citation type="submission" date="2018-05" db="EMBL/GenBank/DDBJ databases">
        <authorList>
            <person name="Lanie J.A."/>
            <person name="Ng W.-L."/>
            <person name="Kazmierczak K.M."/>
            <person name="Andrzejewski T.M."/>
            <person name="Davidsen T.M."/>
            <person name="Wayne K.J."/>
            <person name="Tettelin H."/>
            <person name="Glass J.I."/>
            <person name="Rusch D."/>
            <person name="Podicherti R."/>
            <person name="Tsui H.-C.T."/>
            <person name="Winkler M.E."/>
        </authorList>
    </citation>
    <scope>NUCLEOTIDE SEQUENCE</scope>
</reference>
<sequence>MDLEGMIGAHMRPKEEINCTMHYWRPQ</sequence>
<dbReference type="EMBL" id="UINC01001963">
    <property type="protein sequence ID" value="SUZ91284.1"/>
    <property type="molecule type" value="Genomic_DNA"/>
</dbReference>
<evidence type="ECO:0000313" key="1">
    <source>
        <dbReference type="EMBL" id="SUZ91284.1"/>
    </source>
</evidence>
<protein>
    <submittedName>
        <fullName evidence="1">Uncharacterized protein</fullName>
    </submittedName>
</protein>
<proteinExistence type="predicted"/>
<accession>A0A381RJ74</accession>